<dbReference type="EMBL" id="MCBQ01014673">
    <property type="protein sequence ID" value="RKF62579.1"/>
    <property type="molecule type" value="Genomic_DNA"/>
</dbReference>
<protein>
    <recommendedName>
        <fullName evidence="2">NAD-dependent epimerase/dehydratase domain-containing protein</fullName>
    </recommendedName>
</protein>
<dbReference type="STRING" id="62708.A0A420HYS3"/>
<name>A0A420HYS3_9PEZI</name>
<dbReference type="InterPro" id="IPR051207">
    <property type="entry name" value="ComplexI_NDUFA9_subunit"/>
</dbReference>
<dbReference type="Pfam" id="PF01370">
    <property type="entry name" value="Epimerase"/>
    <property type="match status" value="1"/>
</dbReference>
<feature type="region of interest" description="Disordered" evidence="1">
    <location>
        <begin position="115"/>
        <end position="136"/>
    </location>
</feature>
<evidence type="ECO:0000313" key="4">
    <source>
        <dbReference type="Proteomes" id="UP000283383"/>
    </source>
</evidence>
<accession>A0A420HYS3</accession>
<dbReference type="SUPFAM" id="SSF51735">
    <property type="entry name" value="NAD(P)-binding Rossmann-fold domains"/>
    <property type="match status" value="1"/>
</dbReference>
<proteinExistence type="predicted"/>
<evidence type="ECO:0000313" key="3">
    <source>
        <dbReference type="EMBL" id="RKF62579.1"/>
    </source>
</evidence>
<comment type="caution">
    <text evidence="3">The sequence shown here is derived from an EMBL/GenBank/DDBJ whole genome shotgun (WGS) entry which is preliminary data.</text>
</comment>
<dbReference type="InterPro" id="IPR001509">
    <property type="entry name" value="Epimerase_deHydtase"/>
</dbReference>
<dbReference type="GO" id="GO:0005739">
    <property type="term" value="C:mitochondrion"/>
    <property type="evidence" value="ECO:0007669"/>
    <property type="project" value="TreeGrafter"/>
</dbReference>
<evidence type="ECO:0000256" key="1">
    <source>
        <dbReference type="SAM" id="MobiDB-lite"/>
    </source>
</evidence>
<dbReference type="InterPro" id="IPR036291">
    <property type="entry name" value="NAD(P)-bd_dom_sf"/>
</dbReference>
<reference evidence="3 4" key="1">
    <citation type="journal article" date="2018" name="BMC Genomics">
        <title>Comparative genome analyses reveal sequence features reflecting distinct modes of host-adaptation between dicot and monocot powdery mildew.</title>
        <authorList>
            <person name="Wu Y."/>
            <person name="Ma X."/>
            <person name="Pan Z."/>
            <person name="Kale S.D."/>
            <person name="Song Y."/>
            <person name="King H."/>
            <person name="Zhang Q."/>
            <person name="Presley C."/>
            <person name="Deng X."/>
            <person name="Wei C.I."/>
            <person name="Xiao S."/>
        </authorList>
    </citation>
    <scope>NUCLEOTIDE SEQUENCE [LARGE SCALE GENOMIC DNA]</scope>
    <source>
        <strain evidence="3">UMSG3</strain>
    </source>
</reference>
<feature type="domain" description="NAD-dependent epimerase/dehydratase" evidence="2">
    <location>
        <begin position="9"/>
        <end position="85"/>
    </location>
</feature>
<keyword evidence="4" id="KW-1185">Reference proteome</keyword>
<dbReference type="PANTHER" id="PTHR12126">
    <property type="entry name" value="NADH-UBIQUINONE OXIDOREDUCTASE 39 KDA SUBUNIT-RELATED"/>
    <property type="match status" value="1"/>
</dbReference>
<sequence>MSAAPLKLVVCGGNGFLGSRICKYAVARGWDVTSLSRSGEPKWASVTASDTPPIWAHEVRWERADVLKPTTYAPLLKQADCVVHSLGILLEADYKGVISGTESPLTGIKRAFSSSKAGSQNPLTRGENEDLQSQEKDGQITYELMNRDTAITLAKEAAKENVPVFAYISAAGGAPILPRRYITTKREAESTISSEFPLMRSVFFRPGFLYNSSRLFTIPLAALTAAGATFNSLSRGLFSNIMGAAGTKPLDADVVAEALIEALSDKSVKGPVEVKEIEELAQKAWRNGML</sequence>
<dbReference type="AlphaFoldDB" id="A0A420HYS3"/>
<evidence type="ECO:0000259" key="2">
    <source>
        <dbReference type="Pfam" id="PF01370"/>
    </source>
</evidence>
<organism evidence="3 4">
    <name type="scientific">Golovinomyces cichoracearum</name>
    <dbReference type="NCBI Taxonomy" id="62708"/>
    <lineage>
        <taxon>Eukaryota</taxon>
        <taxon>Fungi</taxon>
        <taxon>Dikarya</taxon>
        <taxon>Ascomycota</taxon>
        <taxon>Pezizomycotina</taxon>
        <taxon>Leotiomycetes</taxon>
        <taxon>Erysiphales</taxon>
        <taxon>Erysiphaceae</taxon>
        <taxon>Golovinomyces</taxon>
    </lineage>
</organism>
<dbReference type="PANTHER" id="PTHR12126:SF16">
    <property type="entry name" value="MIOREX COMPLEX COMPONENT 2"/>
    <property type="match status" value="1"/>
</dbReference>
<dbReference type="Gene3D" id="3.40.50.720">
    <property type="entry name" value="NAD(P)-binding Rossmann-like Domain"/>
    <property type="match status" value="1"/>
</dbReference>
<gene>
    <name evidence="3" type="ORF">GcM3_146013</name>
</gene>
<dbReference type="GO" id="GO:0044877">
    <property type="term" value="F:protein-containing complex binding"/>
    <property type="evidence" value="ECO:0007669"/>
    <property type="project" value="TreeGrafter"/>
</dbReference>
<dbReference type="Proteomes" id="UP000283383">
    <property type="component" value="Unassembled WGS sequence"/>
</dbReference>